<accession>A0A814MU09</accession>
<evidence type="ECO:0000313" key="2">
    <source>
        <dbReference type="EMBL" id="CAF3849400.1"/>
    </source>
</evidence>
<organism evidence="1 3">
    <name type="scientific">Didymodactylos carnosus</name>
    <dbReference type="NCBI Taxonomy" id="1234261"/>
    <lineage>
        <taxon>Eukaryota</taxon>
        <taxon>Metazoa</taxon>
        <taxon>Spiralia</taxon>
        <taxon>Gnathifera</taxon>
        <taxon>Rotifera</taxon>
        <taxon>Eurotatoria</taxon>
        <taxon>Bdelloidea</taxon>
        <taxon>Philodinida</taxon>
        <taxon>Philodinidae</taxon>
        <taxon>Didymodactylos</taxon>
    </lineage>
</organism>
<feature type="non-terminal residue" evidence="1">
    <location>
        <position position="1"/>
    </location>
</feature>
<dbReference type="Proteomes" id="UP000681722">
    <property type="component" value="Unassembled WGS sequence"/>
</dbReference>
<evidence type="ECO:0000313" key="3">
    <source>
        <dbReference type="Proteomes" id="UP000663829"/>
    </source>
</evidence>
<dbReference type="EMBL" id="CAJOBC010005037">
    <property type="protein sequence ID" value="CAF3849400.1"/>
    <property type="molecule type" value="Genomic_DNA"/>
</dbReference>
<comment type="caution">
    <text evidence="1">The sequence shown here is derived from an EMBL/GenBank/DDBJ whole genome shotgun (WGS) entry which is preliminary data.</text>
</comment>
<protein>
    <submittedName>
        <fullName evidence="1">Uncharacterized protein</fullName>
    </submittedName>
</protein>
<name>A0A814MU09_9BILA</name>
<evidence type="ECO:0000313" key="1">
    <source>
        <dbReference type="EMBL" id="CAF1083738.1"/>
    </source>
</evidence>
<dbReference type="EMBL" id="CAJNOQ010005037">
    <property type="protein sequence ID" value="CAF1083738.1"/>
    <property type="molecule type" value="Genomic_DNA"/>
</dbReference>
<gene>
    <name evidence="1" type="ORF">GPM918_LOCUS17900</name>
    <name evidence="2" type="ORF">SRO942_LOCUS17897</name>
</gene>
<reference evidence="1" key="1">
    <citation type="submission" date="2021-02" db="EMBL/GenBank/DDBJ databases">
        <authorList>
            <person name="Nowell W R."/>
        </authorList>
    </citation>
    <scope>NUCLEOTIDE SEQUENCE</scope>
</reference>
<dbReference type="Proteomes" id="UP000663829">
    <property type="component" value="Unassembled WGS sequence"/>
</dbReference>
<dbReference type="AlphaFoldDB" id="A0A814MU09"/>
<proteinExistence type="predicted"/>
<sequence length="173" mass="19066">MIAQCRQKHQEKRSILDGISLLTAGATLGLDTRNAIEIKKLQTRMSDFASSSNTMSNKVDVHGAQIVHLNEGQVRLGQGLKYTQESLNSTISRVNNIVMAVNALSMVKSLNSSSVWDNLPYLQGDVDNIINFINQVPKPESTHEKLVSIQREESSVRYGEEIVSGKLVSVQGK</sequence>
<keyword evidence="3" id="KW-1185">Reference proteome</keyword>